<dbReference type="CDD" id="cd00041">
    <property type="entry name" value="CUB"/>
    <property type="match status" value="1"/>
</dbReference>
<feature type="domain" description="CUB" evidence="4">
    <location>
        <begin position="189"/>
        <end position="304"/>
    </location>
</feature>
<dbReference type="CDD" id="cd22744">
    <property type="entry name" value="OTU"/>
    <property type="match status" value="1"/>
</dbReference>
<dbReference type="InterPro" id="IPR035914">
    <property type="entry name" value="Sperma_CUB_dom_sf"/>
</dbReference>
<evidence type="ECO:0000259" key="5">
    <source>
        <dbReference type="PROSITE" id="PS51304"/>
    </source>
</evidence>
<dbReference type="Gene3D" id="2.60.120.200">
    <property type="match status" value="1"/>
</dbReference>
<gene>
    <name evidence="6" type="ORF">WR25_05388</name>
</gene>
<sequence>MQYLAKECDPSKESRFFVHFVDGSGNNPNAIDQTFKYISDQAEFYLQGKSRYIIGAIVSDFIVYPHNATSRQDVVAARVFMKSSLSSNGKLYDVPTAVDTFLSSEYSKYDAQKEPQPVAIIYAFENPSFGFDGFASAVKKLQAKGFLVLVFVWYDVTRIDVLSYRNLMSPENMITSYVEPAIWVPARVCATRGVPVINQKGSSGGMTSPFYPNNYQNFDIADYYIAAEEGKQIMLNLVDCQTELGYDNLLVYKSANMDENTVLWGWTGNVTSRNISVASNVVSMRFLSDKQNVFRGFNIKRLVQITKVYNQLYDAIGQADAPKGKLEECRLAVKDAVEKMFGYRVDVSSVQPVLDQQIEAAKRAAAQKGQLDEPEYVEVNLESRSTSRAANPSSNYYYGDEVEKMDIEQPHQATSRGSMTNLINFGEDMNSATKFVQTLDRTLNKENSIVFKGQIPNNSYGRSFKLELLAEEEIDEMGAPKPASTIPLQIICTFEDDTITVKASKVSEGKPIEEKVENVKYNKGDQSDQIKIFIDVRKRDFEVYANDEAIGGIPYSDLSIVKKITVDGYIGVSDVVVKDRIRLQAIALSPRELRARQDAMLAALNATEDGNCFYNSVSLILHGNEQASGDLRRECTEHMVCVCDCVAGSDIRLPPRGTSWISCKG</sequence>
<dbReference type="Gene3D" id="2.60.120.290">
    <property type="entry name" value="Spermadhesin, CUB domain"/>
    <property type="match status" value="1"/>
</dbReference>
<keyword evidence="2" id="KW-1015">Disulfide bond</keyword>
<protein>
    <submittedName>
        <fullName evidence="6">Uncharacterized protein</fullName>
    </submittedName>
</protein>
<keyword evidence="7" id="KW-1185">Reference proteome</keyword>
<evidence type="ECO:0000313" key="6">
    <source>
        <dbReference type="EMBL" id="PAV70755.1"/>
    </source>
</evidence>
<proteinExistence type="predicted"/>
<dbReference type="PROSITE" id="PS51304">
    <property type="entry name" value="GALECTIN"/>
    <property type="match status" value="1"/>
</dbReference>
<dbReference type="InterPro" id="IPR052129">
    <property type="entry name" value="Spermadhesin-Link_domain"/>
</dbReference>
<dbReference type="SUPFAM" id="SSF49854">
    <property type="entry name" value="Spermadhesin, CUB domain"/>
    <property type="match status" value="1"/>
</dbReference>
<comment type="caution">
    <text evidence="6">The sequence shown here is derived from an EMBL/GenBank/DDBJ whole genome shotgun (WGS) entry which is preliminary data.</text>
</comment>
<dbReference type="SMART" id="SM00042">
    <property type="entry name" value="CUB"/>
    <property type="match status" value="1"/>
</dbReference>
<dbReference type="OrthoDB" id="6160306at2759"/>
<evidence type="ECO:0000256" key="3">
    <source>
        <dbReference type="PROSITE-ProRule" id="PRU00059"/>
    </source>
</evidence>
<evidence type="ECO:0000259" key="4">
    <source>
        <dbReference type="PROSITE" id="PS01180"/>
    </source>
</evidence>
<dbReference type="PANTHER" id="PTHR46908:SF8">
    <property type="entry name" value="C-TYPE LECTIN DOMAIN-CONTAINING PROTEIN"/>
    <property type="match status" value="1"/>
</dbReference>
<comment type="caution">
    <text evidence="3">Lacks conserved residue(s) required for the propagation of feature annotation.</text>
</comment>
<dbReference type="PANTHER" id="PTHR46908">
    <property type="entry name" value="CUBILIN-LIKE PROTEIN"/>
    <property type="match status" value="1"/>
</dbReference>
<evidence type="ECO:0000313" key="7">
    <source>
        <dbReference type="Proteomes" id="UP000218231"/>
    </source>
</evidence>
<dbReference type="Gene3D" id="3.90.70.80">
    <property type="match status" value="1"/>
</dbReference>
<name>A0A2A2K9Z7_9BILA</name>
<dbReference type="InterPro" id="IPR001079">
    <property type="entry name" value="Galectin_CRD"/>
</dbReference>
<dbReference type="GO" id="GO:0030246">
    <property type="term" value="F:carbohydrate binding"/>
    <property type="evidence" value="ECO:0007669"/>
    <property type="project" value="UniProtKB-KW"/>
</dbReference>
<dbReference type="EMBL" id="LIAE01009215">
    <property type="protein sequence ID" value="PAV70755.1"/>
    <property type="molecule type" value="Genomic_DNA"/>
</dbReference>
<dbReference type="Pfam" id="PF00431">
    <property type="entry name" value="CUB"/>
    <property type="match status" value="1"/>
</dbReference>
<keyword evidence="1" id="KW-0430">Lectin</keyword>
<dbReference type="STRING" id="2018661.A0A2A2K9Z7"/>
<dbReference type="AlphaFoldDB" id="A0A2A2K9Z7"/>
<organism evidence="6 7">
    <name type="scientific">Diploscapter pachys</name>
    <dbReference type="NCBI Taxonomy" id="2018661"/>
    <lineage>
        <taxon>Eukaryota</taxon>
        <taxon>Metazoa</taxon>
        <taxon>Ecdysozoa</taxon>
        <taxon>Nematoda</taxon>
        <taxon>Chromadorea</taxon>
        <taxon>Rhabditida</taxon>
        <taxon>Rhabditina</taxon>
        <taxon>Rhabditomorpha</taxon>
        <taxon>Rhabditoidea</taxon>
        <taxon>Rhabditidae</taxon>
        <taxon>Diploscapter</taxon>
    </lineage>
</organism>
<dbReference type="Proteomes" id="UP000218231">
    <property type="component" value="Unassembled WGS sequence"/>
</dbReference>
<accession>A0A2A2K9Z7</accession>
<dbReference type="PROSITE" id="PS01180">
    <property type="entry name" value="CUB"/>
    <property type="match status" value="1"/>
</dbReference>
<reference evidence="6 7" key="1">
    <citation type="journal article" date="2017" name="Curr. Biol.">
        <title>Genome architecture and evolution of a unichromosomal asexual nematode.</title>
        <authorList>
            <person name="Fradin H."/>
            <person name="Zegar C."/>
            <person name="Gutwein M."/>
            <person name="Lucas J."/>
            <person name="Kovtun M."/>
            <person name="Corcoran D."/>
            <person name="Baugh L.R."/>
            <person name="Kiontke K."/>
            <person name="Gunsalus K."/>
            <person name="Fitch D.H."/>
            <person name="Piano F."/>
        </authorList>
    </citation>
    <scope>NUCLEOTIDE SEQUENCE [LARGE SCALE GENOMIC DNA]</scope>
    <source>
        <strain evidence="6">PF1309</strain>
    </source>
</reference>
<dbReference type="InterPro" id="IPR000859">
    <property type="entry name" value="CUB_dom"/>
</dbReference>
<feature type="domain" description="Galectin" evidence="5">
    <location>
        <begin position="435"/>
        <end position="589"/>
    </location>
</feature>
<evidence type="ECO:0000256" key="2">
    <source>
        <dbReference type="ARBA" id="ARBA00023157"/>
    </source>
</evidence>
<evidence type="ECO:0000256" key="1">
    <source>
        <dbReference type="ARBA" id="ARBA00022734"/>
    </source>
</evidence>